<dbReference type="PANTHER" id="PTHR43582:SF2">
    <property type="entry name" value="LINEARMYCIN RESISTANCE ATP-BINDING PROTEIN LNRL"/>
    <property type="match status" value="1"/>
</dbReference>
<gene>
    <name evidence="4" type="ORF">ANCCEY_15412</name>
</gene>
<dbReference type="InterPro" id="IPR003593">
    <property type="entry name" value="AAA+_ATPase"/>
</dbReference>
<keyword evidence="1" id="KW-0547">Nucleotide-binding</keyword>
<evidence type="ECO:0000256" key="2">
    <source>
        <dbReference type="ARBA" id="ARBA00022840"/>
    </source>
</evidence>
<evidence type="ECO:0000313" key="4">
    <source>
        <dbReference type="EMBL" id="EPB65524.1"/>
    </source>
</evidence>
<accession>A0A0D6L3X7</accession>
<dbReference type="Proteomes" id="UP000054495">
    <property type="component" value="Unassembled WGS sequence"/>
</dbReference>
<evidence type="ECO:0000313" key="5">
    <source>
        <dbReference type="Proteomes" id="UP000054495"/>
    </source>
</evidence>
<protein>
    <submittedName>
        <fullName evidence="4">ABC transporter, ATP-binding protein SagG family protein</fullName>
    </submittedName>
</protein>
<dbReference type="InterPro" id="IPR017871">
    <property type="entry name" value="ABC_transporter-like_CS"/>
</dbReference>
<dbReference type="GO" id="GO:0005524">
    <property type="term" value="F:ATP binding"/>
    <property type="evidence" value="ECO:0007669"/>
    <property type="project" value="UniProtKB-KW"/>
</dbReference>
<dbReference type="PANTHER" id="PTHR43582">
    <property type="entry name" value="LINEARMYCIN RESISTANCE ATP-BINDING PROTEIN LNRL"/>
    <property type="match status" value="1"/>
</dbReference>
<dbReference type="EMBL" id="KE127973">
    <property type="protein sequence ID" value="EPB65524.1"/>
    <property type="molecule type" value="Genomic_DNA"/>
</dbReference>
<dbReference type="PROSITE" id="PS00211">
    <property type="entry name" value="ABC_TRANSPORTER_1"/>
    <property type="match status" value="1"/>
</dbReference>
<feature type="domain" description="ABC transporter" evidence="3">
    <location>
        <begin position="7"/>
        <end position="242"/>
    </location>
</feature>
<dbReference type="Pfam" id="PF00005">
    <property type="entry name" value="ABC_tran"/>
    <property type="match status" value="1"/>
</dbReference>
<keyword evidence="2 4" id="KW-0067">ATP-binding</keyword>
<evidence type="ECO:0000259" key="3">
    <source>
        <dbReference type="PROSITE" id="PS50893"/>
    </source>
</evidence>
<dbReference type="InterPro" id="IPR027417">
    <property type="entry name" value="P-loop_NTPase"/>
</dbReference>
<reference evidence="4 5" key="1">
    <citation type="submission" date="2013-05" db="EMBL/GenBank/DDBJ databases">
        <title>Draft genome of the parasitic nematode Anyclostoma ceylanicum.</title>
        <authorList>
            <person name="Mitreva M."/>
        </authorList>
    </citation>
    <scope>NUCLEOTIDE SEQUENCE [LARGE SCALE GENOMIC DNA]</scope>
</reference>
<dbReference type="GO" id="GO:0016887">
    <property type="term" value="F:ATP hydrolysis activity"/>
    <property type="evidence" value="ECO:0007669"/>
    <property type="project" value="InterPro"/>
</dbReference>
<name>A0A0D6L3X7_9BILA</name>
<feature type="non-terminal residue" evidence="4">
    <location>
        <position position="246"/>
    </location>
</feature>
<sequence length="246" mass="27130">MWRDSAVQMAGIYKGRLSSQADYNHSADILNAIILKGEKFGIFGPNGAGKTTLISMMCGILQPTSGEVMYCIDGERLNARSALQYIGYVPQDFAFYPELTAGQNLTYFGKMYGLPTGVLNEQIDCLLEKLGLFHVKNKKVMTFSGGMKRRMNLAIGILNEPEILFLDEPTVGVDVQSKHAIIQLLEELNKNGTSILYTSHHLKEAEDFCNRIALIDKGQIIGLGTLESLTAQHRAANLEELLIGLT</sequence>
<dbReference type="SMART" id="SM00382">
    <property type="entry name" value="AAA"/>
    <property type="match status" value="1"/>
</dbReference>
<dbReference type="PROSITE" id="PS50893">
    <property type="entry name" value="ABC_TRANSPORTER_2"/>
    <property type="match status" value="1"/>
</dbReference>
<organism evidence="4 5">
    <name type="scientific">Ancylostoma ceylanicum</name>
    <dbReference type="NCBI Taxonomy" id="53326"/>
    <lineage>
        <taxon>Eukaryota</taxon>
        <taxon>Metazoa</taxon>
        <taxon>Ecdysozoa</taxon>
        <taxon>Nematoda</taxon>
        <taxon>Chromadorea</taxon>
        <taxon>Rhabditida</taxon>
        <taxon>Rhabditina</taxon>
        <taxon>Rhabditomorpha</taxon>
        <taxon>Strongyloidea</taxon>
        <taxon>Ancylostomatidae</taxon>
        <taxon>Ancylostomatinae</taxon>
        <taxon>Ancylostoma</taxon>
    </lineage>
</organism>
<dbReference type="SUPFAM" id="SSF52540">
    <property type="entry name" value="P-loop containing nucleoside triphosphate hydrolases"/>
    <property type="match status" value="1"/>
</dbReference>
<keyword evidence="5" id="KW-1185">Reference proteome</keyword>
<evidence type="ECO:0000256" key="1">
    <source>
        <dbReference type="ARBA" id="ARBA00022741"/>
    </source>
</evidence>
<proteinExistence type="predicted"/>
<dbReference type="Gene3D" id="3.40.50.300">
    <property type="entry name" value="P-loop containing nucleotide triphosphate hydrolases"/>
    <property type="match status" value="1"/>
</dbReference>
<dbReference type="AlphaFoldDB" id="A0A0D6L3X7"/>
<dbReference type="InterPro" id="IPR003439">
    <property type="entry name" value="ABC_transporter-like_ATP-bd"/>
</dbReference>